<feature type="domain" description="SKICH" evidence="4">
    <location>
        <begin position="33"/>
        <end position="136"/>
    </location>
</feature>
<dbReference type="PANTHER" id="PTHR31915">
    <property type="entry name" value="SKICH DOMAIN-CONTAINING PROTEIN"/>
    <property type="match status" value="1"/>
</dbReference>
<feature type="compositionally biased region" description="Polar residues" evidence="3">
    <location>
        <begin position="494"/>
        <end position="508"/>
    </location>
</feature>
<dbReference type="InterPro" id="IPR041611">
    <property type="entry name" value="SKICH"/>
</dbReference>
<feature type="region of interest" description="Disordered" evidence="3">
    <location>
        <begin position="491"/>
        <end position="527"/>
    </location>
</feature>
<accession>A0ABM1T8V9</accession>
<protein>
    <submittedName>
        <fullName evidence="6">Tax1-binding protein 1 homolog</fullName>
    </submittedName>
</protein>
<dbReference type="GeneID" id="106468270"/>
<sequence>MSDLADSDHSDIVVEDPSNSLTWDMTDSDYARVIFCDVADSYSTDVDVECHYQLSSLIDPKVDDYVGVYRIGWKESSEHVAMLFCSEATYSHDTCVTHCTLLFKAEMLPKEDGQYYQFCYMTKNGEIHGASIPFSFHTPQQEQLLITAADGEDSSFVVVRSHQAFLEEKLRKATQIMKFEHQIKVELERKVEKLESDAIVMKNRETFLQDQIKAIEAEKAALENELKDILEKYNQQQEQTEDLKKLVDKLQSDLEKGNVYCSQVQDTVKTLVSEKTELEGKLNREKEALIELECHVKSIQMKNGQVSDLENRLMEKIVTMKCMETTNNSLLDEISRLKKDKDRLKKQQEKSKDELQFVQQQLDSTKTMLEAQETTKDLMWEEIRALREYKKQSGDIIEKIKHENASLKKSVDASNLQLSDYNMGSHPRNVLEFPNDDNKGNKFDEAEYAFQVADLQARLRAAAVEYQIKYQECWKLQHQVEKLRKKLKDKCGVNVTSQTSSENMSTADKNSDSSEEPSGKEGSTCQSVTKLIRSYHSDKSTKSYSKDRLVRSFNKDQFTKPNDVHVELLASYSFGKPMKSGSDADTGESLPAEKLPRESVLTAKQTDEAKQKSFSKHDCQMEVKKTDQEILEGSEEKEVIVEQPKSAAVGMIKMPPHLGWILPTTTSQLSFSKLWPVQQLQKVIPSSQPQCCPRLSYNYGATELSGQQFASSECDPCVSTSNNLLDDSGVCGLPNPLEPEKVQQSNCEAVKETINNGYLKAKCDVNDTMKNNQNFIDDVIQSQFREFIKSEASCMPNSKEREKSMIFIPCPICQINVGGESGTTDLLMTHLLEEHQQRTCPVCGQMFHTSLPLDYLQFHIQNHFQEEDLSYENI</sequence>
<keyword evidence="5" id="KW-1185">Reference proteome</keyword>
<feature type="coiled-coil region" evidence="2">
    <location>
        <begin position="177"/>
        <end position="295"/>
    </location>
</feature>
<reference evidence="6" key="1">
    <citation type="submission" date="2025-08" db="UniProtKB">
        <authorList>
            <consortium name="RefSeq"/>
        </authorList>
    </citation>
    <scope>IDENTIFICATION</scope>
    <source>
        <tissue evidence="6">Muscle</tissue>
    </source>
</reference>
<dbReference type="InterPro" id="IPR051002">
    <property type="entry name" value="UBA_autophagy_assoc_protein"/>
</dbReference>
<dbReference type="Gene3D" id="2.60.40.2840">
    <property type="match status" value="1"/>
</dbReference>
<evidence type="ECO:0000313" key="5">
    <source>
        <dbReference type="Proteomes" id="UP000694941"/>
    </source>
</evidence>
<dbReference type="RefSeq" id="XP_022252315.1">
    <property type="nucleotide sequence ID" value="XM_022396607.1"/>
</dbReference>
<evidence type="ECO:0000256" key="2">
    <source>
        <dbReference type="SAM" id="Coils"/>
    </source>
</evidence>
<evidence type="ECO:0000256" key="3">
    <source>
        <dbReference type="SAM" id="MobiDB-lite"/>
    </source>
</evidence>
<name>A0ABM1T8V9_LIMPO</name>
<organism evidence="5 6">
    <name type="scientific">Limulus polyphemus</name>
    <name type="common">Atlantic horseshoe crab</name>
    <dbReference type="NCBI Taxonomy" id="6850"/>
    <lineage>
        <taxon>Eukaryota</taxon>
        <taxon>Metazoa</taxon>
        <taxon>Ecdysozoa</taxon>
        <taxon>Arthropoda</taxon>
        <taxon>Chelicerata</taxon>
        <taxon>Merostomata</taxon>
        <taxon>Xiphosura</taxon>
        <taxon>Limulidae</taxon>
        <taxon>Limulus</taxon>
    </lineage>
</organism>
<proteinExistence type="predicted"/>
<evidence type="ECO:0000313" key="6">
    <source>
        <dbReference type="RefSeq" id="XP_022252315.1"/>
    </source>
</evidence>
<dbReference type="PANTHER" id="PTHR31915:SF6">
    <property type="entry name" value="SKICH DOMAIN-CONTAINING PROTEIN"/>
    <property type="match status" value="1"/>
</dbReference>
<feature type="coiled-coil region" evidence="2">
    <location>
        <begin position="320"/>
        <end position="361"/>
    </location>
</feature>
<evidence type="ECO:0000259" key="4">
    <source>
        <dbReference type="Pfam" id="PF17751"/>
    </source>
</evidence>
<dbReference type="Proteomes" id="UP000694941">
    <property type="component" value="Unplaced"/>
</dbReference>
<evidence type="ECO:0000256" key="1">
    <source>
        <dbReference type="ARBA" id="ARBA00023054"/>
    </source>
</evidence>
<keyword evidence="1 2" id="KW-0175">Coiled coil</keyword>
<gene>
    <name evidence="6" type="primary">LOC106468270</name>
</gene>
<dbReference type="Pfam" id="PF17751">
    <property type="entry name" value="SKICH"/>
    <property type="match status" value="1"/>
</dbReference>